<dbReference type="PANTHER" id="PTHR45138:SF9">
    <property type="entry name" value="DIGUANYLATE CYCLASE DGCM-RELATED"/>
    <property type="match status" value="1"/>
</dbReference>
<dbReference type="EMBL" id="NSKD01000001">
    <property type="protein sequence ID" value="PAU81967.1"/>
    <property type="molecule type" value="Genomic_DNA"/>
</dbReference>
<organism evidence="6 7">
    <name type="scientific">Halovibrio salipaludis</name>
    <dbReference type="NCBI Taxonomy" id="2032626"/>
    <lineage>
        <taxon>Bacteria</taxon>
        <taxon>Pseudomonadati</taxon>
        <taxon>Pseudomonadota</taxon>
        <taxon>Gammaproteobacteria</taxon>
        <taxon>Oceanospirillales</taxon>
        <taxon>Halomonadaceae</taxon>
        <taxon>Halovibrio</taxon>
    </lineage>
</organism>
<dbReference type="PROSITE" id="PS50887">
    <property type="entry name" value="GGDEF"/>
    <property type="match status" value="1"/>
</dbReference>
<evidence type="ECO:0000313" key="6">
    <source>
        <dbReference type="EMBL" id="PAU81967.1"/>
    </source>
</evidence>
<dbReference type="RefSeq" id="WP_095616066.1">
    <property type="nucleotide sequence ID" value="NZ_NSKD01000001.1"/>
</dbReference>
<dbReference type="SUPFAM" id="SSF55073">
    <property type="entry name" value="Nucleotide cyclase"/>
    <property type="match status" value="1"/>
</dbReference>
<dbReference type="OrthoDB" id="5296913at2"/>
<feature type="transmembrane region" description="Helical" evidence="4">
    <location>
        <begin position="157"/>
        <end position="177"/>
    </location>
</feature>
<dbReference type="InterPro" id="IPR029787">
    <property type="entry name" value="Nucleotide_cyclase"/>
</dbReference>
<keyword evidence="4" id="KW-0812">Transmembrane</keyword>
<comment type="caution">
    <text evidence="6">The sequence shown here is derived from an EMBL/GenBank/DDBJ whole genome shotgun (WGS) entry which is preliminary data.</text>
</comment>
<dbReference type="Pfam" id="PF00990">
    <property type="entry name" value="GGDEF"/>
    <property type="match status" value="1"/>
</dbReference>
<evidence type="ECO:0000256" key="2">
    <source>
        <dbReference type="ARBA" id="ARBA00012528"/>
    </source>
</evidence>
<dbReference type="EC" id="2.7.7.65" evidence="2"/>
<keyword evidence="4" id="KW-0472">Membrane</keyword>
<feature type="domain" description="GGDEF" evidence="5">
    <location>
        <begin position="229"/>
        <end position="361"/>
    </location>
</feature>
<dbReference type="GO" id="GO:0052621">
    <property type="term" value="F:diguanylate cyclase activity"/>
    <property type="evidence" value="ECO:0007669"/>
    <property type="project" value="UniProtKB-EC"/>
</dbReference>
<evidence type="ECO:0000256" key="3">
    <source>
        <dbReference type="ARBA" id="ARBA00034247"/>
    </source>
</evidence>
<dbReference type="InterPro" id="IPR000160">
    <property type="entry name" value="GGDEF_dom"/>
</dbReference>
<dbReference type="PANTHER" id="PTHR45138">
    <property type="entry name" value="REGULATORY COMPONENTS OF SENSORY TRANSDUCTION SYSTEM"/>
    <property type="match status" value="1"/>
</dbReference>
<dbReference type="NCBIfam" id="TIGR00254">
    <property type="entry name" value="GGDEF"/>
    <property type="match status" value="1"/>
</dbReference>
<dbReference type="AlphaFoldDB" id="A0A2A2FBA9"/>
<comment type="cofactor">
    <cofactor evidence="1">
        <name>Mg(2+)</name>
        <dbReference type="ChEBI" id="CHEBI:18420"/>
    </cofactor>
</comment>
<gene>
    <name evidence="6" type="ORF">CK501_02115</name>
</gene>
<keyword evidence="7" id="KW-1185">Reference proteome</keyword>
<evidence type="ECO:0000313" key="7">
    <source>
        <dbReference type="Proteomes" id="UP000218896"/>
    </source>
</evidence>
<dbReference type="InterPro" id="IPR050469">
    <property type="entry name" value="Diguanylate_Cyclase"/>
</dbReference>
<reference evidence="6 7" key="1">
    <citation type="submission" date="2017-08" db="EMBL/GenBank/DDBJ databases">
        <title>Halovibrio sewagensis sp. nov., isolated from wastewater of high salinity.</title>
        <authorList>
            <person name="Dong X."/>
            <person name="Zhang G."/>
        </authorList>
    </citation>
    <scope>NUCLEOTIDE SEQUENCE [LARGE SCALE GENOMIC DNA]</scope>
    <source>
        <strain evidence="6 7">YL5-2</strain>
    </source>
</reference>
<evidence type="ECO:0000256" key="4">
    <source>
        <dbReference type="SAM" id="Phobius"/>
    </source>
</evidence>
<accession>A0A2A2FBA9</accession>
<name>A0A2A2FBA9_9GAMM</name>
<feature type="transmembrane region" description="Helical" evidence="4">
    <location>
        <begin position="126"/>
        <end position="145"/>
    </location>
</feature>
<dbReference type="SMART" id="SM00267">
    <property type="entry name" value="GGDEF"/>
    <property type="match status" value="1"/>
</dbReference>
<keyword evidence="4" id="KW-1133">Transmembrane helix</keyword>
<proteinExistence type="predicted"/>
<dbReference type="CDD" id="cd01949">
    <property type="entry name" value="GGDEF"/>
    <property type="match status" value="1"/>
</dbReference>
<dbReference type="Gene3D" id="3.30.70.270">
    <property type="match status" value="1"/>
</dbReference>
<dbReference type="InterPro" id="IPR043128">
    <property type="entry name" value="Rev_trsase/Diguanyl_cyclase"/>
</dbReference>
<protein>
    <recommendedName>
        <fullName evidence="2">diguanylate cyclase</fullName>
        <ecNumber evidence="2">2.7.7.65</ecNumber>
    </recommendedName>
</protein>
<dbReference type="Proteomes" id="UP000218896">
    <property type="component" value="Unassembled WGS sequence"/>
</dbReference>
<dbReference type="FunFam" id="3.30.70.270:FF:000001">
    <property type="entry name" value="Diguanylate cyclase domain protein"/>
    <property type="match status" value="1"/>
</dbReference>
<feature type="transmembrane region" description="Helical" evidence="4">
    <location>
        <begin position="84"/>
        <end position="114"/>
    </location>
</feature>
<comment type="catalytic activity">
    <reaction evidence="3">
        <text>2 GTP = 3',3'-c-di-GMP + 2 diphosphate</text>
        <dbReference type="Rhea" id="RHEA:24898"/>
        <dbReference type="ChEBI" id="CHEBI:33019"/>
        <dbReference type="ChEBI" id="CHEBI:37565"/>
        <dbReference type="ChEBI" id="CHEBI:58805"/>
        <dbReference type="EC" id="2.7.7.65"/>
    </reaction>
</comment>
<sequence>MAEAPLPTAPDPASESTETRSDIVHLVRILSVAAALALFFFAWRNAYVTADPPWFGTVMAAFGGILVANLLLHLLTGNLAQLRWGFIATITAVLIFVALSGVEQGSGVMWLYVYPPVVFYISSPRFGVISCVAGWLTLVVALTPLGRLLFSVAEYPLPFRLVLATSLAFVMVFSYLLDRARRQHAERLRQMAEIFEHAATHDALTNLANRREGTDRLAREFARFQRSGTPFSVILVDIDHFKTINDTLGHDVGDQVIQAIAMRLTSGCRKMDSVIRWGGEEFLVILPGTTESDAISTGQRIRQRIIEQPVTADGRPLEVTCSFGIAEIGPADAIQTLLQRADERLYHAKTTGRNRIISRRFGQGSDGR</sequence>
<feature type="transmembrane region" description="Helical" evidence="4">
    <location>
        <begin position="54"/>
        <end position="72"/>
    </location>
</feature>
<evidence type="ECO:0000259" key="5">
    <source>
        <dbReference type="PROSITE" id="PS50887"/>
    </source>
</evidence>
<evidence type="ECO:0000256" key="1">
    <source>
        <dbReference type="ARBA" id="ARBA00001946"/>
    </source>
</evidence>
<feature type="transmembrane region" description="Helical" evidence="4">
    <location>
        <begin position="23"/>
        <end position="42"/>
    </location>
</feature>